<feature type="region of interest" description="Disordered" evidence="1">
    <location>
        <begin position="196"/>
        <end position="236"/>
    </location>
</feature>
<dbReference type="VEuPathDB" id="FungiDB:AAP_01349"/>
<evidence type="ECO:0000256" key="1">
    <source>
        <dbReference type="SAM" id="MobiDB-lite"/>
    </source>
</evidence>
<evidence type="ECO:0000313" key="2">
    <source>
        <dbReference type="EMBL" id="KZZ95673.1"/>
    </source>
</evidence>
<gene>
    <name evidence="2" type="ORF">AAP_01349</name>
</gene>
<keyword evidence="3" id="KW-1185">Reference proteome</keyword>
<dbReference type="AlphaFoldDB" id="A0A162IMS9"/>
<dbReference type="Proteomes" id="UP000242877">
    <property type="component" value="Unassembled WGS sequence"/>
</dbReference>
<reference evidence="2 3" key="1">
    <citation type="journal article" date="2016" name="Genome Biol. Evol.">
        <title>Divergent and convergent evolution of fungal pathogenicity.</title>
        <authorList>
            <person name="Shang Y."/>
            <person name="Xiao G."/>
            <person name="Zheng P."/>
            <person name="Cen K."/>
            <person name="Zhan S."/>
            <person name="Wang C."/>
        </authorList>
    </citation>
    <scope>NUCLEOTIDE SEQUENCE [LARGE SCALE GENOMIC DNA]</scope>
    <source>
        <strain evidence="2 3">ARSEF 7405</strain>
    </source>
</reference>
<feature type="compositionally biased region" description="Basic and acidic residues" evidence="1">
    <location>
        <begin position="196"/>
        <end position="219"/>
    </location>
</feature>
<sequence length="236" mass="27899">MPAYQFACVPCIVGGLHTLANRCHKRGNRACFSCKSLEACVAIPAHFEAEAMAVLQMQQKYDDTSNPVVKSVYADKFMKVLKELQAELEVWFHDEIKRREEAEKREREERERREEEERKRAEEEKKKKEREDDFKEYQRLERFYFLRGQYEGLTNPPRLESLLGRLVQTQEAIAAALQKQVEIAAQTQQFWHNFYESKQEKRQRSPDFDDVKDGDEKRCRLYNGENSGSQSMDTDE</sequence>
<proteinExistence type="predicted"/>
<organism evidence="2 3">
    <name type="scientific">Ascosphaera apis ARSEF 7405</name>
    <dbReference type="NCBI Taxonomy" id="392613"/>
    <lineage>
        <taxon>Eukaryota</taxon>
        <taxon>Fungi</taxon>
        <taxon>Dikarya</taxon>
        <taxon>Ascomycota</taxon>
        <taxon>Pezizomycotina</taxon>
        <taxon>Eurotiomycetes</taxon>
        <taxon>Eurotiomycetidae</taxon>
        <taxon>Onygenales</taxon>
        <taxon>Ascosphaeraceae</taxon>
        <taxon>Ascosphaera</taxon>
    </lineage>
</organism>
<accession>A0A162IMS9</accession>
<name>A0A162IMS9_9EURO</name>
<protein>
    <submittedName>
        <fullName evidence="2">Uncharacterized protein</fullName>
    </submittedName>
</protein>
<feature type="compositionally biased region" description="Polar residues" evidence="1">
    <location>
        <begin position="224"/>
        <end position="236"/>
    </location>
</feature>
<feature type="region of interest" description="Disordered" evidence="1">
    <location>
        <begin position="101"/>
        <end position="131"/>
    </location>
</feature>
<comment type="caution">
    <text evidence="2">The sequence shown here is derived from an EMBL/GenBank/DDBJ whole genome shotgun (WGS) entry which is preliminary data.</text>
</comment>
<dbReference type="EMBL" id="AZGZ01000004">
    <property type="protein sequence ID" value="KZZ95673.1"/>
    <property type="molecule type" value="Genomic_DNA"/>
</dbReference>
<evidence type="ECO:0000313" key="3">
    <source>
        <dbReference type="Proteomes" id="UP000242877"/>
    </source>
</evidence>